<dbReference type="EMBL" id="JAGGJA010000009">
    <property type="protein sequence ID" value="MCW9707967.1"/>
    <property type="molecule type" value="Genomic_DNA"/>
</dbReference>
<comment type="caution">
    <text evidence="3">The sequence shown here is derived from an EMBL/GenBank/DDBJ whole genome shotgun (WGS) entry which is preliminary data.</text>
</comment>
<protein>
    <submittedName>
        <fullName evidence="3">NAD-dependent epimerase/dehydratase family protein</fullName>
    </submittedName>
</protein>
<reference evidence="3 4" key="1">
    <citation type="submission" date="2021-03" db="EMBL/GenBank/DDBJ databases">
        <title>Aliifodinibius sp. nov., a new bacterium isolated from saline soil.</title>
        <authorList>
            <person name="Galisteo C."/>
            <person name="De La Haba R."/>
            <person name="Sanchez-Porro C."/>
            <person name="Ventosa A."/>
        </authorList>
    </citation>
    <scope>NUCLEOTIDE SEQUENCE [LARGE SCALE GENOMIC DNA]</scope>
    <source>
        <strain evidence="3 4">1BSP15-2V2</strain>
    </source>
</reference>
<dbReference type="InterPro" id="IPR051225">
    <property type="entry name" value="NAD(P)_epim/dehydratase"/>
</dbReference>
<gene>
    <name evidence="3" type="ORF">J6I44_13965</name>
</gene>
<accession>A0ABT3PQ29</accession>
<dbReference type="PANTHER" id="PTHR42687">
    <property type="entry name" value="L-THREONINE 3-DEHYDROGENASE"/>
    <property type="match status" value="1"/>
</dbReference>
<evidence type="ECO:0000259" key="2">
    <source>
        <dbReference type="Pfam" id="PF01370"/>
    </source>
</evidence>
<dbReference type="Proteomes" id="UP001207918">
    <property type="component" value="Unassembled WGS sequence"/>
</dbReference>
<evidence type="ECO:0000313" key="4">
    <source>
        <dbReference type="Proteomes" id="UP001207918"/>
    </source>
</evidence>
<keyword evidence="4" id="KW-1185">Reference proteome</keyword>
<evidence type="ECO:0000313" key="3">
    <source>
        <dbReference type="EMBL" id="MCW9707967.1"/>
    </source>
</evidence>
<dbReference type="Pfam" id="PF01370">
    <property type="entry name" value="Epimerase"/>
    <property type="match status" value="1"/>
</dbReference>
<dbReference type="SUPFAM" id="SSF51735">
    <property type="entry name" value="NAD(P)-binding Rossmann-fold domains"/>
    <property type="match status" value="1"/>
</dbReference>
<feature type="domain" description="NAD-dependent epimerase/dehydratase" evidence="2">
    <location>
        <begin position="4"/>
        <end position="230"/>
    </location>
</feature>
<organism evidence="3 4">
    <name type="scientific">Fodinibius salsisoli</name>
    <dbReference type="NCBI Taxonomy" id="2820877"/>
    <lineage>
        <taxon>Bacteria</taxon>
        <taxon>Pseudomonadati</taxon>
        <taxon>Balneolota</taxon>
        <taxon>Balneolia</taxon>
        <taxon>Balneolales</taxon>
        <taxon>Balneolaceae</taxon>
        <taxon>Fodinibius</taxon>
    </lineage>
</organism>
<comment type="similarity">
    <text evidence="1">Belongs to the NAD(P)-dependent epimerase/dehydratase family.</text>
</comment>
<dbReference type="InterPro" id="IPR001509">
    <property type="entry name" value="Epimerase_deHydtase"/>
</dbReference>
<dbReference type="RefSeq" id="WP_265766753.1">
    <property type="nucleotide sequence ID" value="NZ_JAGGJA010000009.1"/>
</dbReference>
<dbReference type="Gene3D" id="3.40.50.720">
    <property type="entry name" value="NAD(P)-binding Rossmann-like Domain"/>
    <property type="match status" value="1"/>
</dbReference>
<sequence>MAKILITGASGQLGSELTARLRQIHGKSKVIASDIRKPGGEAADGPFESVDVLNKDRLAQVVEDHGIRQVYHLAALLSAKAEQNIELGWKLNMDGLLNVLNIAKEQSLDRIFWPSSIAVFGPDAPKEQTPQNTALNPTTVYGISKVAGEQWCSYYHQQFGVDVRSVRYPGLIGYKSLPGGGTTDYAVDIYHKALKGERFSCFLGPESKLPMMYMEDAVNATVQLMEAPGDAIDIRTSYNLAATSFTPAEIAEAIKQHIPDFTIEYEPDYRQKIANSWPDSIDDSPAREQWGWEPQFTLEKMVADMLENLAAQLDINPASV</sequence>
<evidence type="ECO:0000256" key="1">
    <source>
        <dbReference type="ARBA" id="ARBA00007637"/>
    </source>
</evidence>
<proteinExistence type="inferred from homology"/>
<dbReference type="PANTHER" id="PTHR42687:SF1">
    <property type="entry name" value="L-THREONINE 3-DEHYDROGENASE, MITOCHONDRIAL"/>
    <property type="match status" value="1"/>
</dbReference>
<dbReference type="InterPro" id="IPR036291">
    <property type="entry name" value="NAD(P)-bd_dom_sf"/>
</dbReference>
<name>A0ABT3PQ29_9BACT</name>